<sequence length="1286" mass="144458">MPKSYVNKINSLLIANRGEIAIRIMRAASELGIRTVAVYTFEDRYSLHRYKADEAYQIGKENEPLKPYLDIECLISLCKSKKIDAIHPGYGFLSENVVLARRCREEGIVFVGPSPEAMDALGDKVAAKVAALKANVPMILDSKGDMSVYENALAEARRITFPVMVKAVAGGGGRGMRVVYSEAELEKAHSEAKNEAKNAFGDDTLFIEKFINEPKHIEVQLLGDQHGNLVHLYERDCSVQRRFQKVVEVAPSFGLKEETKQKLYQYALSIGKAVNYYNAGTVEFLVDKDENIYFIEVNPRIQVEHTITEEVTGIDIVRTQILIAQNYKLSDPGIFIQSQDKIPLNGFAIQCRITTEDPANGFKPDFGTIIAYRNAAGFGIRLDEGSSYPGVKISPYFDSMLVKISAKGRTLRGAAERLNRALTEFRIRGVKTNIPFLRNVISHPVFQEGNCTVPFIANHPELFNFKPTRDRSTKALRYLGEVIVNGNPDVKVKPSAPFRQPIIPIISDVAEYPAGYKQLLMELGPEKFAKHIRDTKQVLFTDTTFRDGHQSLLATRVRTQDMLTVASGFAKSFPNLFSMEVWGGATFDVAMRFLQESPWKRLEEFREAMPNMLLQMLFRGSNAVGYSAYPDNLIEKFVEKSSEAGIDVFRIFDSLNWIEAMKVSIRAVRERTPGLAEVSICYTGDVFTNQKYNLQYYVDMARQLEDEGAHILCIKDMAGLLRPFQAEKLVAELKKAVDIPIHLHSHDTASVQSATYLKAIDSGVDILDGAIGSMSGLTSQPNLNSLVAMLKGHEKDPKLDLDKLNQYSNYWEAVRAMYFPFESELKAGTAEVYNNEIPGGQYTNLRGQAIALGVGDKFELLKTNYSEANNLFGDIVKVTPSSKVVGDMAIFMTANSLTAEDVYAKGSTLSFPESVKDFFKGGLGQPYQGFPKQLQEIVLKGEVPYEGRPNDHLDPIDFDTDYANFKVKFPDHEGGFYDYLSYKMYPKVYEDFYKNQALYGDLTMMPTPAFFYGLKQDEEIMITIEPGKTIIVKYLYMSDPDESGLRNITFDLNGQARRLKILDKNIKVERAQHAKATGKGDIGAPLQGRLSRILVKPGEEVKKNAPLYIIEAMKMESIVSAPFEGIIGNVVLNEGTVVEQEDLVLTLEEAKLPEPDVEEYIFVYGTLRRDCGNDLHRLIARNSDYVGMANYQGQMFQVAEYPGIIPSENPADKVVGELYLLSNTVKLLNVLDEYEEYETDRPEASLFIREQVEVTLKGKKITTYAYIYNRPTDPKTRIVSGDYMKP</sequence>
<dbReference type="InterPro" id="IPR005482">
    <property type="entry name" value="Biotin_COase_C"/>
</dbReference>
<dbReference type="SUPFAM" id="SSF51230">
    <property type="entry name" value="Single hybrid motif"/>
    <property type="match status" value="1"/>
</dbReference>
<dbReference type="InterPro" id="IPR005930">
    <property type="entry name" value="Pyruv_COase"/>
</dbReference>
<dbReference type="InterPro" id="IPR055268">
    <property type="entry name" value="PCB-like"/>
</dbReference>
<evidence type="ECO:0000256" key="1">
    <source>
        <dbReference type="ARBA" id="ARBA00001953"/>
    </source>
</evidence>
<dbReference type="NCBIfam" id="NF009554">
    <property type="entry name" value="PRK12999.1"/>
    <property type="match status" value="1"/>
</dbReference>
<evidence type="ECO:0000259" key="11">
    <source>
        <dbReference type="PROSITE" id="PS50979"/>
    </source>
</evidence>
<evidence type="ECO:0000256" key="2">
    <source>
        <dbReference type="ARBA" id="ARBA00013057"/>
    </source>
</evidence>
<dbReference type="CDD" id="cd06850">
    <property type="entry name" value="biotinyl_domain"/>
    <property type="match status" value="1"/>
</dbReference>
<dbReference type="Proteomes" id="UP001598138">
    <property type="component" value="Unassembled WGS sequence"/>
</dbReference>
<dbReference type="InterPro" id="IPR003379">
    <property type="entry name" value="Carboxylase_cons_dom"/>
</dbReference>
<dbReference type="Pfam" id="PF02785">
    <property type="entry name" value="Biotin_carb_C"/>
    <property type="match status" value="1"/>
</dbReference>
<reference evidence="13 14" key="1">
    <citation type="submission" date="2024-03" db="EMBL/GenBank/DDBJ databases">
        <title>Aquirufa genome sequencing.</title>
        <authorList>
            <person name="Pitt A."/>
            <person name="Hahn M.W."/>
        </authorList>
    </citation>
    <scope>NUCLEOTIDE SEQUENCE [LARGE SCALE GENOMIC DNA]</scope>
    <source>
        <strain evidence="13 14">OSTEICH-129V</strain>
    </source>
</reference>
<dbReference type="PROSITE" id="PS50968">
    <property type="entry name" value="BIOTINYL_LIPOYL"/>
    <property type="match status" value="1"/>
</dbReference>
<evidence type="ECO:0000313" key="14">
    <source>
        <dbReference type="Proteomes" id="UP001598138"/>
    </source>
</evidence>
<keyword evidence="14" id="KW-1185">Reference proteome</keyword>
<dbReference type="SUPFAM" id="SSF110857">
    <property type="entry name" value="Gamma-glutamyl cyclotransferase-like"/>
    <property type="match status" value="1"/>
</dbReference>
<dbReference type="InterPro" id="IPR011054">
    <property type="entry name" value="Rudment_hybrid_motif"/>
</dbReference>
<dbReference type="PROSITE" id="PS50991">
    <property type="entry name" value="PYR_CT"/>
    <property type="match status" value="1"/>
</dbReference>
<dbReference type="SUPFAM" id="SSF52440">
    <property type="entry name" value="PreATP-grasp domain"/>
    <property type="match status" value="1"/>
</dbReference>
<keyword evidence="5 8" id="KW-0547">Nucleotide-binding</keyword>
<dbReference type="SUPFAM" id="SSF51569">
    <property type="entry name" value="Aldolase"/>
    <property type="match status" value="1"/>
</dbReference>
<dbReference type="Gene3D" id="2.40.50.100">
    <property type="match status" value="1"/>
</dbReference>
<dbReference type="InterPro" id="IPR009288">
    <property type="entry name" value="AIG2-like_dom"/>
</dbReference>
<keyword evidence="7" id="KW-0092">Biotin</keyword>
<organism evidence="13 14">
    <name type="scientific">Aquirufa avitistagni</name>
    <dbReference type="NCBI Taxonomy" id="3104728"/>
    <lineage>
        <taxon>Bacteria</taxon>
        <taxon>Pseudomonadati</taxon>
        <taxon>Bacteroidota</taxon>
        <taxon>Cytophagia</taxon>
        <taxon>Cytophagales</taxon>
        <taxon>Flectobacillaceae</taxon>
        <taxon>Aquirufa</taxon>
    </lineage>
</organism>
<dbReference type="Pfam" id="PF02786">
    <property type="entry name" value="CPSase_L_D2"/>
    <property type="match status" value="1"/>
</dbReference>
<feature type="domain" description="ATP-grasp" evidence="10">
    <location>
        <begin position="124"/>
        <end position="325"/>
    </location>
</feature>
<evidence type="ECO:0000256" key="7">
    <source>
        <dbReference type="ARBA" id="ARBA00023267"/>
    </source>
</evidence>
<dbReference type="InterPro" id="IPR011053">
    <property type="entry name" value="Single_hybrid_motif"/>
</dbReference>
<dbReference type="SUPFAM" id="SSF51246">
    <property type="entry name" value="Rudiment single hybrid motif"/>
    <property type="match status" value="1"/>
</dbReference>
<dbReference type="Pfam" id="PF02436">
    <property type="entry name" value="PYC_OADA"/>
    <property type="match status" value="1"/>
</dbReference>
<evidence type="ECO:0000256" key="6">
    <source>
        <dbReference type="ARBA" id="ARBA00022840"/>
    </source>
</evidence>
<dbReference type="PROSITE" id="PS50979">
    <property type="entry name" value="BC"/>
    <property type="match status" value="1"/>
</dbReference>
<gene>
    <name evidence="13" type="ORF">U0R10_02445</name>
</gene>
<dbReference type="Pfam" id="PF00364">
    <property type="entry name" value="Biotin_lipoyl"/>
    <property type="match status" value="1"/>
</dbReference>
<evidence type="ECO:0000256" key="5">
    <source>
        <dbReference type="ARBA" id="ARBA00022741"/>
    </source>
</evidence>
<dbReference type="SUPFAM" id="SSF56059">
    <property type="entry name" value="Glutathione synthetase ATP-binding domain-like"/>
    <property type="match status" value="1"/>
</dbReference>
<dbReference type="InterPro" id="IPR000891">
    <property type="entry name" value="PYR_CT"/>
</dbReference>
<comment type="cofactor">
    <cofactor evidence="1">
        <name>biotin</name>
        <dbReference type="ChEBI" id="CHEBI:57586"/>
    </cofactor>
</comment>
<keyword evidence="6 8" id="KW-0067">ATP-binding</keyword>
<dbReference type="InterPro" id="IPR016185">
    <property type="entry name" value="PreATP-grasp_dom_sf"/>
</dbReference>
<dbReference type="InterPro" id="IPR000089">
    <property type="entry name" value="Biotin_lipoyl"/>
</dbReference>
<evidence type="ECO:0000313" key="13">
    <source>
        <dbReference type="EMBL" id="MFD3393471.1"/>
    </source>
</evidence>
<feature type="domain" description="Lipoyl-binding" evidence="9">
    <location>
        <begin position="1071"/>
        <end position="1148"/>
    </location>
</feature>
<keyword evidence="4" id="KW-0479">Metal-binding</keyword>
<dbReference type="InterPro" id="IPR005479">
    <property type="entry name" value="CPAse_ATP-bd"/>
</dbReference>
<evidence type="ECO:0000259" key="9">
    <source>
        <dbReference type="PROSITE" id="PS50968"/>
    </source>
</evidence>
<dbReference type="Pfam" id="PF06094">
    <property type="entry name" value="GGACT"/>
    <property type="match status" value="1"/>
</dbReference>
<dbReference type="PANTHER" id="PTHR43778">
    <property type="entry name" value="PYRUVATE CARBOXYLASE"/>
    <property type="match status" value="1"/>
</dbReference>
<dbReference type="SUPFAM" id="SSF89000">
    <property type="entry name" value="post-HMGL domain-like"/>
    <property type="match status" value="1"/>
</dbReference>
<name>A0ABW6D979_9BACT</name>
<dbReference type="InterPro" id="IPR005481">
    <property type="entry name" value="BC-like_N"/>
</dbReference>
<evidence type="ECO:0000256" key="3">
    <source>
        <dbReference type="ARBA" id="ARBA00022598"/>
    </source>
</evidence>
<dbReference type="EC" id="6.4.1.1" evidence="2"/>
<dbReference type="Gene3D" id="3.20.20.70">
    <property type="entry name" value="Aldolase class I"/>
    <property type="match status" value="1"/>
</dbReference>
<dbReference type="InterPro" id="IPR013785">
    <property type="entry name" value="Aldolase_TIM"/>
</dbReference>
<dbReference type="PANTHER" id="PTHR43778:SF2">
    <property type="entry name" value="PYRUVATE CARBOXYLASE, MITOCHONDRIAL"/>
    <property type="match status" value="1"/>
</dbReference>
<dbReference type="GO" id="GO:0004736">
    <property type="term" value="F:pyruvate carboxylase activity"/>
    <property type="evidence" value="ECO:0007669"/>
    <property type="project" value="UniProtKB-EC"/>
</dbReference>
<dbReference type="Pfam" id="PF00682">
    <property type="entry name" value="HMGL-like"/>
    <property type="match status" value="1"/>
</dbReference>
<feature type="domain" description="Biotin carboxylation" evidence="11">
    <location>
        <begin position="8"/>
        <end position="461"/>
    </location>
</feature>
<dbReference type="CDD" id="cd07937">
    <property type="entry name" value="DRE_TIM_PC_TC_5S"/>
    <property type="match status" value="1"/>
</dbReference>
<keyword evidence="13" id="KW-0670">Pyruvate</keyword>
<dbReference type="PROSITE" id="PS00867">
    <property type="entry name" value="CPSASE_2"/>
    <property type="match status" value="1"/>
</dbReference>
<evidence type="ECO:0000256" key="8">
    <source>
        <dbReference type="PROSITE-ProRule" id="PRU00409"/>
    </source>
</evidence>
<evidence type="ECO:0000259" key="12">
    <source>
        <dbReference type="PROSITE" id="PS50991"/>
    </source>
</evidence>
<dbReference type="Gene3D" id="3.30.470.20">
    <property type="entry name" value="ATP-grasp fold, B domain"/>
    <property type="match status" value="1"/>
</dbReference>
<dbReference type="InterPro" id="IPR036568">
    <property type="entry name" value="GGCT-like_sf"/>
</dbReference>
<dbReference type="SMART" id="SM00878">
    <property type="entry name" value="Biotin_carb_C"/>
    <property type="match status" value="1"/>
</dbReference>
<evidence type="ECO:0000259" key="10">
    <source>
        <dbReference type="PROSITE" id="PS50975"/>
    </source>
</evidence>
<keyword evidence="3 13" id="KW-0436">Ligase</keyword>
<dbReference type="InterPro" id="IPR013024">
    <property type="entry name" value="GGCT-like"/>
</dbReference>
<dbReference type="CDD" id="cd06661">
    <property type="entry name" value="GGCT_like"/>
    <property type="match status" value="1"/>
</dbReference>
<protein>
    <recommendedName>
        <fullName evidence="2">pyruvate carboxylase</fullName>
        <ecNumber evidence="2">6.4.1.1</ecNumber>
    </recommendedName>
</protein>
<evidence type="ECO:0000256" key="4">
    <source>
        <dbReference type="ARBA" id="ARBA00022723"/>
    </source>
</evidence>
<accession>A0ABW6D979</accession>
<feature type="domain" description="Pyruvate carboxyltransferase" evidence="12">
    <location>
        <begin position="538"/>
        <end position="805"/>
    </location>
</feature>
<dbReference type="RefSeq" id="WP_377982141.1">
    <property type="nucleotide sequence ID" value="NZ_JBBKXZ010000001.1"/>
</dbReference>
<dbReference type="InterPro" id="IPR011761">
    <property type="entry name" value="ATP-grasp"/>
</dbReference>
<dbReference type="Pfam" id="PF00289">
    <property type="entry name" value="Biotin_carb_N"/>
    <property type="match status" value="1"/>
</dbReference>
<dbReference type="Gene3D" id="3.10.490.10">
    <property type="entry name" value="Gamma-glutamyl cyclotransferase-like"/>
    <property type="match status" value="1"/>
</dbReference>
<dbReference type="NCBIfam" id="TIGR01235">
    <property type="entry name" value="pyruv_carbox"/>
    <property type="match status" value="1"/>
</dbReference>
<comment type="caution">
    <text evidence="13">The sequence shown here is derived from an EMBL/GenBank/DDBJ whole genome shotgun (WGS) entry which is preliminary data.</text>
</comment>
<dbReference type="InterPro" id="IPR011764">
    <property type="entry name" value="Biotin_carboxylation_dom"/>
</dbReference>
<dbReference type="PROSITE" id="PS50975">
    <property type="entry name" value="ATP_GRASP"/>
    <property type="match status" value="1"/>
</dbReference>
<proteinExistence type="predicted"/>
<dbReference type="EMBL" id="JBBKXZ010000001">
    <property type="protein sequence ID" value="MFD3393471.1"/>
    <property type="molecule type" value="Genomic_DNA"/>
</dbReference>
<dbReference type="NCBIfam" id="NF006761">
    <property type="entry name" value="PRK09282.1"/>
    <property type="match status" value="1"/>
</dbReference>